<sequence length="76" mass="8210">MAAIKAHPHDYRIESRDPLQGSLLPPGGQEHIYADLSLAVAVAVKSVTDPTRQEVRVVHIPSGEIVFRTTPTGQAL</sequence>
<accession>A0ABW0Q468</accession>
<name>A0ABW0Q468_9BURK</name>
<evidence type="ECO:0000313" key="1">
    <source>
        <dbReference type="EMBL" id="MFC5519386.1"/>
    </source>
</evidence>
<keyword evidence="2" id="KW-1185">Reference proteome</keyword>
<dbReference type="Proteomes" id="UP001596084">
    <property type="component" value="Unassembled WGS sequence"/>
</dbReference>
<gene>
    <name evidence="1" type="ORF">ACFPP7_00450</name>
</gene>
<dbReference type="EMBL" id="JBHSMX010000003">
    <property type="protein sequence ID" value="MFC5519386.1"/>
    <property type="molecule type" value="Genomic_DNA"/>
</dbReference>
<proteinExistence type="predicted"/>
<evidence type="ECO:0000313" key="2">
    <source>
        <dbReference type="Proteomes" id="UP001596084"/>
    </source>
</evidence>
<protein>
    <submittedName>
        <fullName evidence="1">Uncharacterized protein</fullName>
    </submittedName>
</protein>
<reference evidence="2" key="1">
    <citation type="journal article" date="2019" name="Int. J. Syst. Evol. Microbiol.">
        <title>The Global Catalogue of Microorganisms (GCM) 10K type strain sequencing project: providing services to taxonomists for standard genome sequencing and annotation.</title>
        <authorList>
            <consortium name="The Broad Institute Genomics Platform"/>
            <consortium name="The Broad Institute Genome Sequencing Center for Infectious Disease"/>
            <person name="Wu L."/>
            <person name="Ma J."/>
        </authorList>
    </citation>
    <scope>NUCLEOTIDE SEQUENCE [LARGE SCALE GENOMIC DNA]</scope>
    <source>
        <strain evidence="2">CGMCC 4.7277</strain>
    </source>
</reference>
<comment type="caution">
    <text evidence="1">The sequence shown here is derived from an EMBL/GenBank/DDBJ whole genome shotgun (WGS) entry which is preliminary data.</text>
</comment>
<dbReference type="RefSeq" id="WP_068831638.1">
    <property type="nucleotide sequence ID" value="NZ_JBHSMX010000003.1"/>
</dbReference>
<organism evidence="1 2">
    <name type="scientific">Polaromonas jejuensis</name>
    <dbReference type="NCBI Taxonomy" id="457502"/>
    <lineage>
        <taxon>Bacteria</taxon>
        <taxon>Pseudomonadati</taxon>
        <taxon>Pseudomonadota</taxon>
        <taxon>Betaproteobacteria</taxon>
        <taxon>Burkholderiales</taxon>
        <taxon>Comamonadaceae</taxon>
        <taxon>Polaromonas</taxon>
    </lineage>
</organism>